<dbReference type="EMBL" id="SMOG01000001">
    <property type="protein sequence ID" value="TDF74662.1"/>
    <property type="molecule type" value="Genomic_DNA"/>
</dbReference>
<comment type="caution">
    <text evidence="1">The sequence shown here is derived from an EMBL/GenBank/DDBJ whole genome shotgun (WGS) entry which is preliminary data.</text>
</comment>
<gene>
    <name evidence="1" type="primary">gcvH</name>
    <name evidence="1" type="ORF">E0946_00845</name>
</gene>
<keyword evidence="2" id="KW-1185">Reference proteome</keyword>
<name>A0AC61QL50_9BACT</name>
<dbReference type="Proteomes" id="UP000294588">
    <property type="component" value="Unassembled WGS sequence"/>
</dbReference>
<reference evidence="1" key="1">
    <citation type="submission" date="2019-03" db="EMBL/GenBank/DDBJ databases">
        <title>Candidatus Syntrophosphaera thermopropionivorans: a novel player in syntrophic propionate oxidation during anaerobic digestion.</title>
        <authorList>
            <person name="Dyksma S."/>
        </authorList>
    </citation>
    <scope>NUCLEOTIDE SEQUENCE</scope>
    <source>
        <strain evidence="1">W5</strain>
    </source>
</reference>
<protein>
    <submittedName>
        <fullName evidence="1">Glycine cleavage system protein GcvH</fullName>
    </submittedName>
</protein>
<proteinExistence type="predicted"/>
<accession>A0AC61QL50</accession>
<sequence>MLVPDDLYYTETHEWVRLDDGIATVGITDFAQKELGDIVYLELPEIGNKVSAGEPCGTIEAVKSAEDLISPVSGVIEEKNIEAEESPEIINKSPYEEGWLFRVHLSNLEELEDLLSPRDYTKLIEAL</sequence>
<evidence type="ECO:0000313" key="1">
    <source>
        <dbReference type="EMBL" id="TDF74662.1"/>
    </source>
</evidence>
<evidence type="ECO:0000313" key="2">
    <source>
        <dbReference type="Proteomes" id="UP000294588"/>
    </source>
</evidence>
<organism evidence="1 2">
    <name type="scientific">Candidatus Syntrophosphaera thermopropionivorans</name>
    <dbReference type="NCBI Taxonomy" id="2593015"/>
    <lineage>
        <taxon>Bacteria</taxon>
        <taxon>Pseudomonadati</taxon>
        <taxon>Candidatus Cloacimonadota</taxon>
        <taxon>Candidatus Cloacimonadia</taxon>
        <taxon>Candidatus Cloacimonadales</taxon>
        <taxon>Candidatus Cloacimonadaceae</taxon>
        <taxon>Candidatus Syntrophosphaera</taxon>
    </lineage>
</organism>